<dbReference type="Proteomes" id="UP001333818">
    <property type="component" value="Unassembled WGS sequence"/>
</dbReference>
<dbReference type="Pfam" id="PF03473">
    <property type="entry name" value="MOSC"/>
    <property type="match status" value="1"/>
</dbReference>
<dbReference type="AlphaFoldDB" id="A0AAW9PWB4"/>
<dbReference type="InterPro" id="IPR036388">
    <property type="entry name" value="WH-like_DNA-bd_sf"/>
</dbReference>
<feature type="domain" description="MOSC" evidence="1">
    <location>
        <begin position="17"/>
        <end position="145"/>
    </location>
</feature>
<dbReference type="GO" id="GO:0030170">
    <property type="term" value="F:pyridoxal phosphate binding"/>
    <property type="evidence" value="ECO:0007669"/>
    <property type="project" value="InterPro"/>
</dbReference>
<dbReference type="InterPro" id="IPR011037">
    <property type="entry name" value="Pyrv_Knase-like_insert_dom_sf"/>
</dbReference>
<evidence type="ECO:0000313" key="3">
    <source>
        <dbReference type="Proteomes" id="UP001333818"/>
    </source>
</evidence>
<dbReference type="PROSITE" id="PS51340">
    <property type="entry name" value="MOSC"/>
    <property type="match status" value="1"/>
</dbReference>
<comment type="caution">
    <text evidence="2">The sequence shown here is derived from an EMBL/GenBank/DDBJ whole genome shotgun (WGS) entry which is preliminary data.</text>
</comment>
<reference evidence="2" key="1">
    <citation type="submission" date="2024-01" db="EMBL/GenBank/DDBJ databases">
        <title>Bank of Algae and Cyanobacteria of the Azores (BACA) strain genomes.</title>
        <authorList>
            <person name="Luz R."/>
            <person name="Cordeiro R."/>
            <person name="Fonseca A."/>
            <person name="Goncalves V."/>
        </authorList>
    </citation>
    <scope>NUCLEOTIDE SEQUENCE</scope>
    <source>
        <strain evidence="2">BACA0141</strain>
    </source>
</reference>
<dbReference type="RefSeq" id="WP_330485188.1">
    <property type="nucleotide sequence ID" value="NZ_JAZBJZ010000092.1"/>
</dbReference>
<evidence type="ECO:0000259" key="1">
    <source>
        <dbReference type="PROSITE" id="PS51340"/>
    </source>
</evidence>
<dbReference type="InterPro" id="IPR005302">
    <property type="entry name" value="MoCF_Sase_C"/>
</dbReference>
<dbReference type="Gene3D" id="2.40.33.20">
    <property type="entry name" value="PK beta-barrel domain-like"/>
    <property type="match status" value="1"/>
</dbReference>
<dbReference type="SUPFAM" id="SSF50800">
    <property type="entry name" value="PK beta-barrel domain-like"/>
    <property type="match status" value="1"/>
</dbReference>
<evidence type="ECO:0000313" key="2">
    <source>
        <dbReference type="EMBL" id="MEE3718752.1"/>
    </source>
</evidence>
<dbReference type="EMBL" id="JAZBJZ010000092">
    <property type="protein sequence ID" value="MEE3718752.1"/>
    <property type="molecule type" value="Genomic_DNA"/>
</dbReference>
<proteinExistence type="predicted"/>
<sequence length="239" mass="26560">MKAIALFIKPNRSTLSQPVSQIVLQRGYGIVGDIHAQVGSPRQILIASQPVLEQYGLQPGNLHENILVDGAIESLNSGQVLQIADSQGGDASCNALIRLTFRCEPCFNLDRIRPNLAKQLKGKRGFLGIVIQDGIVSKGDRISITPTAFPPLSDIPKERFTEFVARIPRGKVVRTREIIQAIGVTRAHYRILPTWIRQFSDFLPTHRIISTEGLLMTQLNREQAQRLRDEGIKFGNCST</sequence>
<dbReference type="GO" id="GO:0030151">
    <property type="term" value="F:molybdenum ion binding"/>
    <property type="evidence" value="ECO:0007669"/>
    <property type="project" value="InterPro"/>
</dbReference>
<dbReference type="Gene3D" id="1.10.10.10">
    <property type="entry name" value="Winged helix-like DNA-binding domain superfamily/Winged helix DNA-binding domain"/>
    <property type="match status" value="1"/>
</dbReference>
<organism evidence="2 3">
    <name type="scientific">Tumidithrix elongata BACA0141</name>
    <dbReference type="NCBI Taxonomy" id="2716417"/>
    <lineage>
        <taxon>Bacteria</taxon>
        <taxon>Bacillati</taxon>
        <taxon>Cyanobacteriota</taxon>
        <taxon>Cyanophyceae</taxon>
        <taxon>Pseudanabaenales</taxon>
        <taxon>Pseudanabaenaceae</taxon>
        <taxon>Tumidithrix</taxon>
        <taxon>Tumidithrix elongata</taxon>
    </lineage>
</organism>
<dbReference type="GO" id="GO:0003824">
    <property type="term" value="F:catalytic activity"/>
    <property type="evidence" value="ECO:0007669"/>
    <property type="project" value="InterPro"/>
</dbReference>
<protein>
    <submittedName>
        <fullName evidence="2">MOSC domain-containing protein</fullName>
    </submittedName>
</protein>
<keyword evidence="3" id="KW-1185">Reference proteome</keyword>
<accession>A0AAW9PWB4</accession>
<gene>
    <name evidence="2" type="ORF">V2H45_18575</name>
</gene>
<name>A0AAW9PWB4_9CYAN</name>